<proteinExistence type="predicted"/>
<dbReference type="SUPFAM" id="SSF52540">
    <property type="entry name" value="P-loop containing nucleoside triphosphate hydrolases"/>
    <property type="match status" value="1"/>
</dbReference>
<dbReference type="Gene3D" id="3.40.50.300">
    <property type="entry name" value="P-loop containing nucleotide triphosphate hydrolases"/>
    <property type="match status" value="1"/>
</dbReference>
<name>A0ABS0QIA6_THEVU</name>
<gene>
    <name evidence="1" type="ORF">I8U22_06520</name>
</gene>
<sequence>MLVGDEGTGKTALCSKLSEQFASMYTSFGPREIEVKKYAPWIPGVIMHYGKQSNQPYEIVLSLIEQANTLLLHPIQTKEIKEVGEMKEIEHKLIEEKIGLQDKGFDFEKLMTIRRNNLVQSNEKLSRYLYQALDQLSKELGHVVVLIDALDEISQDGETLSFLPKSLPDGVVLLMTTRPGQVEKWVCLNRPVETFTLNHLTREEIPLLTGIPDEGSEERSFNDKVMEASDGWPLLVSAISKEVRRCNFQIDKVEIYESRSVFLDRMAENWQSYSISAKDNEILEELLPLLALFEPVAPLHFSDIQSYLHYHGFYLNKPRLIRVLKLVEEQIEGLKSKTWVKLRFKVFAEYVREEYYSPIDMEEVFINILDWIASLKNVTEKKMELIEKFFIFYTDKKNCEQLGVEIDLLQQLKERGCSQLLFNLSDCLIGESKTVGKKCLLFAIDLENVDAMRKLAWHVINDEDFGIDKTYGENLLRQAIDLGCIKSMYLLGVCLIDGNLGRIDVLEGEQWLRKAAENGEVQAMLSLGIRFLTGNGFKQNSKEGEMWLIKATQTGDLQAKRIYGGILFEGEYLNDRERGKKLLREAAKEGDQRAMLRLGVNLVDNYIDKDELEEGEMWLRRAAQQGIGNAILALAGKLYEGVNLKTQWKELEVWLNKIKRIPNIKEILMGVGAVYYKANNYLLASKYFLECAESQNYGLAYNLLAYMKRREEIPQENDKYSFDELIRFSLESEEEKEEALLYATINNILNQVASNTDKESWYQCDQTIAEKGNKLSIVTEWWYNLVDEADPERDLVIGWLVRHKIIDDPDGMSIKERMKRAREGGWKVPEWMDDMRK</sequence>
<dbReference type="PANTHER" id="PTHR11102">
    <property type="entry name" value="SEL-1-LIKE PROTEIN"/>
    <property type="match status" value="1"/>
</dbReference>
<dbReference type="Pfam" id="PF08238">
    <property type="entry name" value="Sel1"/>
    <property type="match status" value="4"/>
</dbReference>
<dbReference type="InterPro" id="IPR011990">
    <property type="entry name" value="TPR-like_helical_dom_sf"/>
</dbReference>
<dbReference type="Proteomes" id="UP000641910">
    <property type="component" value="Unassembled WGS sequence"/>
</dbReference>
<dbReference type="EMBL" id="JAECVU010000003">
    <property type="protein sequence ID" value="MBH8588474.1"/>
    <property type="molecule type" value="Genomic_DNA"/>
</dbReference>
<dbReference type="SUPFAM" id="SSF81901">
    <property type="entry name" value="HCP-like"/>
    <property type="match status" value="2"/>
</dbReference>
<evidence type="ECO:0000313" key="2">
    <source>
        <dbReference type="Proteomes" id="UP000641910"/>
    </source>
</evidence>
<keyword evidence="2" id="KW-1185">Reference proteome</keyword>
<organism evidence="1 2">
    <name type="scientific">Thermoactinomyces vulgaris</name>
    <dbReference type="NCBI Taxonomy" id="2026"/>
    <lineage>
        <taxon>Bacteria</taxon>
        <taxon>Bacillati</taxon>
        <taxon>Bacillota</taxon>
        <taxon>Bacilli</taxon>
        <taxon>Bacillales</taxon>
        <taxon>Thermoactinomycetaceae</taxon>
        <taxon>Thermoactinomyces</taxon>
    </lineage>
</organism>
<comment type="caution">
    <text evidence="1">The sequence shown here is derived from an EMBL/GenBank/DDBJ whole genome shotgun (WGS) entry which is preliminary data.</text>
</comment>
<evidence type="ECO:0000313" key="1">
    <source>
        <dbReference type="EMBL" id="MBH8588474.1"/>
    </source>
</evidence>
<dbReference type="InterPro" id="IPR006597">
    <property type="entry name" value="Sel1-like"/>
</dbReference>
<dbReference type="RefSeq" id="WP_121874192.1">
    <property type="nucleotide sequence ID" value="NZ_JACEIS010000002.1"/>
</dbReference>
<dbReference type="InterPro" id="IPR050767">
    <property type="entry name" value="Sel1_AlgK"/>
</dbReference>
<reference evidence="1 2" key="1">
    <citation type="submission" date="2020-12" db="EMBL/GenBank/DDBJ databases">
        <title>WGS of Thermoactinomyces spp.</title>
        <authorList>
            <person name="Cheng K."/>
        </authorList>
    </citation>
    <scope>NUCLEOTIDE SEQUENCE [LARGE SCALE GENOMIC DNA]</scope>
    <source>
        <strain evidence="2">CICC 10650\ACCC 41061</strain>
    </source>
</reference>
<dbReference type="SMART" id="SM00671">
    <property type="entry name" value="SEL1"/>
    <property type="match status" value="4"/>
</dbReference>
<accession>A0ABS0QIA6</accession>
<dbReference type="InterPro" id="IPR027417">
    <property type="entry name" value="P-loop_NTPase"/>
</dbReference>
<dbReference type="Gene3D" id="1.25.40.10">
    <property type="entry name" value="Tetratricopeptide repeat domain"/>
    <property type="match status" value="1"/>
</dbReference>
<dbReference type="PANTHER" id="PTHR11102:SF160">
    <property type="entry name" value="ERAD-ASSOCIATED E3 UBIQUITIN-PROTEIN LIGASE COMPONENT HRD3"/>
    <property type="match status" value="1"/>
</dbReference>
<protein>
    <submittedName>
        <fullName evidence="1">Sel1 repeat family protein</fullName>
    </submittedName>
</protein>